<dbReference type="AlphaFoldDB" id="A0A2G8K3F2"/>
<dbReference type="PROSITE" id="PS00018">
    <property type="entry name" value="EF_HAND_1"/>
    <property type="match status" value="1"/>
</dbReference>
<evidence type="ECO:0000256" key="2">
    <source>
        <dbReference type="SAM" id="SignalP"/>
    </source>
</evidence>
<feature type="signal peptide" evidence="2">
    <location>
        <begin position="1"/>
        <end position="19"/>
    </location>
</feature>
<dbReference type="InterPro" id="IPR018247">
    <property type="entry name" value="EF_Hand_1_Ca_BS"/>
</dbReference>
<organism evidence="3 4">
    <name type="scientific">Stichopus japonicus</name>
    <name type="common">Sea cucumber</name>
    <dbReference type="NCBI Taxonomy" id="307972"/>
    <lineage>
        <taxon>Eukaryota</taxon>
        <taxon>Metazoa</taxon>
        <taxon>Echinodermata</taxon>
        <taxon>Eleutherozoa</taxon>
        <taxon>Echinozoa</taxon>
        <taxon>Holothuroidea</taxon>
        <taxon>Aspidochirotacea</taxon>
        <taxon>Aspidochirotida</taxon>
        <taxon>Stichopodidae</taxon>
        <taxon>Apostichopus</taxon>
    </lineage>
</organism>
<evidence type="ECO:0000313" key="3">
    <source>
        <dbReference type="EMBL" id="PIK42531.1"/>
    </source>
</evidence>
<dbReference type="EMBL" id="MRZV01000926">
    <property type="protein sequence ID" value="PIK42531.1"/>
    <property type="molecule type" value="Genomic_DNA"/>
</dbReference>
<feature type="chain" id="PRO_5013775550" description="EF-hand domain-containing protein" evidence="2">
    <location>
        <begin position="20"/>
        <end position="142"/>
    </location>
</feature>
<dbReference type="Proteomes" id="UP000230750">
    <property type="component" value="Unassembled WGS sequence"/>
</dbReference>
<reference evidence="3 4" key="1">
    <citation type="journal article" date="2017" name="PLoS Biol.">
        <title>The sea cucumber genome provides insights into morphological evolution and visceral regeneration.</title>
        <authorList>
            <person name="Zhang X."/>
            <person name="Sun L."/>
            <person name="Yuan J."/>
            <person name="Sun Y."/>
            <person name="Gao Y."/>
            <person name="Zhang L."/>
            <person name="Li S."/>
            <person name="Dai H."/>
            <person name="Hamel J.F."/>
            <person name="Liu C."/>
            <person name="Yu Y."/>
            <person name="Liu S."/>
            <person name="Lin W."/>
            <person name="Guo K."/>
            <person name="Jin S."/>
            <person name="Xu P."/>
            <person name="Storey K.B."/>
            <person name="Huan P."/>
            <person name="Zhang T."/>
            <person name="Zhou Y."/>
            <person name="Zhang J."/>
            <person name="Lin C."/>
            <person name="Li X."/>
            <person name="Xing L."/>
            <person name="Huo D."/>
            <person name="Sun M."/>
            <person name="Wang L."/>
            <person name="Mercier A."/>
            <person name="Li F."/>
            <person name="Yang H."/>
            <person name="Xiang J."/>
        </authorList>
    </citation>
    <scope>NUCLEOTIDE SEQUENCE [LARGE SCALE GENOMIC DNA]</scope>
    <source>
        <strain evidence="3">Shaxun</strain>
        <tissue evidence="3">Muscle</tissue>
    </source>
</reference>
<keyword evidence="2" id="KW-0732">Signal</keyword>
<accession>A0A2G8K3F2</accession>
<proteinExistence type="predicted"/>
<evidence type="ECO:0000256" key="1">
    <source>
        <dbReference type="ARBA" id="ARBA00022837"/>
    </source>
</evidence>
<dbReference type="Gene3D" id="1.10.238.10">
    <property type="entry name" value="EF-hand"/>
    <property type="match status" value="1"/>
</dbReference>
<protein>
    <recommendedName>
        <fullName evidence="5">EF-hand domain-containing protein</fullName>
    </recommendedName>
</protein>
<evidence type="ECO:0008006" key="5">
    <source>
        <dbReference type="Google" id="ProtNLM"/>
    </source>
</evidence>
<dbReference type="PROSITE" id="PS51257">
    <property type="entry name" value="PROKAR_LIPOPROTEIN"/>
    <property type="match status" value="1"/>
</dbReference>
<name>A0A2G8K3F2_STIJA</name>
<comment type="caution">
    <text evidence="3">The sequence shown here is derived from an EMBL/GenBank/DDBJ whole genome shotgun (WGS) entry which is preliminary data.</text>
</comment>
<evidence type="ECO:0000313" key="4">
    <source>
        <dbReference type="Proteomes" id="UP000230750"/>
    </source>
</evidence>
<sequence length="142" mass="15979">MANLIRTVVLFICLSFALSCRRSCPEDAETAGPDAKGIPGTSMMYAAKQRESVSSMFAEYVQTLNQLGFPPTMQVRQVFRNLDTNDDNQVTLVEWMSRGGDLRSFATLLVRYDENSDGQLSKKESLRMKKHYSRTLGKQTAL</sequence>
<keyword evidence="1" id="KW-0106">Calcium</keyword>
<keyword evidence="4" id="KW-1185">Reference proteome</keyword>
<gene>
    <name evidence="3" type="ORF">BSL78_20607</name>
</gene>
<dbReference type="SUPFAM" id="SSF47473">
    <property type="entry name" value="EF-hand"/>
    <property type="match status" value="1"/>
</dbReference>
<dbReference type="InterPro" id="IPR011992">
    <property type="entry name" value="EF-hand-dom_pair"/>
</dbReference>